<name>A0A0L8H5B2_OCTBM</name>
<dbReference type="AlphaFoldDB" id="A0A0L8H5B2"/>
<sequence>MLTTYAPHIANNFTSFIQTSLTKNKISTTNSLLEPLISTKQQNRECQKSFSN</sequence>
<protein>
    <submittedName>
        <fullName evidence="1">Uncharacterized protein</fullName>
    </submittedName>
</protein>
<dbReference type="EMBL" id="KQ419149">
    <property type="protein sequence ID" value="KOF84481.1"/>
    <property type="molecule type" value="Genomic_DNA"/>
</dbReference>
<gene>
    <name evidence="1" type="ORF">OCBIM_22022033mg</name>
</gene>
<reference evidence="1" key="1">
    <citation type="submission" date="2015-07" db="EMBL/GenBank/DDBJ databases">
        <title>MeaNS - Measles Nucleotide Surveillance Program.</title>
        <authorList>
            <person name="Tran T."/>
            <person name="Druce J."/>
        </authorList>
    </citation>
    <scope>NUCLEOTIDE SEQUENCE</scope>
    <source>
        <strain evidence="1">UCB-OBI-ISO-001</strain>
        <tissue evidence="1">Gonad</tissue>
    </source>
</reference>
<evidence type="ECO:0000313" key="1">
    <source>
        <dbReference type="EMBL" id="KOF84481.1"/>
    </source>
</evidence>
<accession>A0A0L8H5B2</accession>
<organism evidence="1">
    <name type="scientific">Octopus bimaculoides</name>
    <name type="common">California two-spotted octopus</name>
    <dbReference type="NCBI Taxonomy" id="37653"/>
    <lineage>
        <taxon>Eukaryota</taxon>
        <taxon>Metazoa</taxon>
        <taxon>Spiralia</taxon>
        <taxon>Lophotrochozoa</taxon>
        <taxon>Mollusca</taxon>
        <taxon>Cephalopoda</taxon>
        <taxon>Coleoidea</taxon>
        <taxon>Octopodiformes</taxon>
        <taxon>Octopoda</taxon>
        <taxon>Incirrata</taxon>
        <taxon>Octopodidae</taxon>
        <taxon>Octopus</taxon>
    </lineage>
</organism>
<proteinExistence type="predicted"/>